<dbReference type="Proteomes" id="UP001174694">
    <property type="component" value="Unassembled WGS sequence"/>
</dbReference>
<gene>
    <name evidence="3" type="ORF">NKR23_g3928</name>
</gene>
<sequence length="533" mass="58269">MSYRGGTYGRDREPDQSQRPSSPAKPAQAKQDNLPNRARQEYGATGPSNRSSSSGSAQINSASAAHEIAKIFSRFGDFVTHRAKLAYQRDALDKVMAKKNRDFNATKARHADFPSIPELHDKYKDTYTKERVELDKRMDENLKQYQELTGSLGTILLQALPQANIQGRLAKGAVKVPSVLDSELKVDSLKEIVSRQESQLQALLDQTANKSVAQETKMSALEKKLASYERRFESVAGKQDDRAPKISTLDAKLEAMTNQLSEALGKIENLQETSALDSSAIGAIGETVDVHNQTLANLDIDNLDAVIETITTKFPSLQSQCVSHVREIETLKKDMMSLDPLRTKLNGVEAAQNAIIQDIGSQLDALGSKVKELANRPPPLPPAFGGSIAKVETEVKAVREDNDKKYESLALAVSDLDTRYNNLTTISVAEHVIGQLERLYPSSRQLSADIDAINSKVQGLDSKVVKLEGSLGAEKRFQEALAQQVGSIANMADHRAPERSKRSPAFTLDIPLKKRKVADGANGHQTEGSLGSV</sequence>
<feature type="region of interest" description="Disordered" evidence="2">
    <location>
        <begin position="1"/>
        <end position="59"/>
    </location>
</feature>
<reference evidence="3" key="1">
    <citation type="submission" date="2022-07" db="EMBL/GenBank/DDBJ databases">
        <title>Fungi with potential for degradation of polypropylene.</title>
        <authorList>
            <person name="Gostincar C."/>
        </authorList>
    </citation>
    <scope>NUCLEOTIDE SEQUENCE</scope>
    <source>
        <strain evidence="3">EXF-13308</strain>
    </source>
</reference>
<comment type="caution">
    <text evidence="3">The sequence shown here is derived from an EMBL/GenBank/DDBJ whole genome shotgun (WGS) entry which is preliminary data.</text>
</comment>
<proteinExistence type="predicted"/>
<feature type="coiled-coil region" evidence="1">
    <location>
        <begin position="186"/>
        <end position="273"/>
    </location>
</feature>
<accession>A0AA38RKP3</accession>
<protein>
    <submittedName>
        <fullName evidence="3">Uncharacterized protein</fullName>
    </submittedName>
</protein>
<evidence type="ECO:0000256" key="2">
    <source>
        <dbReference type="SAM" id="MobiDB-lite"/>
    </source>
</evidence>
<keyword evidence="4" id="KW-1185">Reference proteome</keyword>
<dbReference type="AlphaFoldDB" id="A0AA38RKP3"/>
<feature type="compositionally biased region" description="Low complexity" evidence="2">
    <location>
        <begin position="48"/>
        <end position="59"/>
    </location>
</feature>
<dbReference type="EMBL" id="JANBVO010000009">
    <property type="protein sequence ID" value="KAJ9149875.1"/>
    <property type="molecule type" value="Genomic_DNA"/>
</dbReference>
<dbReference type="Gene3D" id="1.10.287.1490">
    <property type="match status" value="1"/>
</dbReference>
<evidence type="ECO:0000256" key="1">
    <source>
        <dbReference type="SAM" id="Coils"/>
    </source>
</evidence>
<evidence type="ECO:0000313" key="3">
    <source>
        <dbReference type="EMBL" id="KAJ9149875.1"/>
    </source>
</evidence>
<organism evidence="3 4">
    <name type="scientific">Pleurostoma richardsiae</name>
    <dbReference type="NCBI Taxonomy" id="41990"/>
    <lineage>
        <taxon>Eukaryota</taxon>
        <taxon>Fungi</taxon>
        <taxon>Dikarya</taxon>
        <taxon>Ascomycota</taxon>
        <taxon>Pezizomycotina</taxon>
        <taxon>Sordariomycetes</taxon>
        <taxon>Sordariomycetidae</taxon>
        <taxon>Calosphaeriales</taxon>
        <taxon>Pleurostomataceae</taxon>
        <taxon>Pleurostoma</taxon>
    </lineage>
</organism>
<keyword evidence="1" id="KW-0175">Coiled coil</keyword>
<evidence type="ECO:0000313" key="4">
    <source>
        <dbReference type="Proteomes" id="UP001174694"/>
    </source>
</evidence>
<name>A0AA38RKP3_9PEZI</name>